<accession>A0A316B881</accession>
<dbReference type="RefSeq" id="WP_109673731.1">
    <property type="nucleotide sequence ID" value="NZ_QGDT01000003.1"/>
</dbReference>
<dbReference type="OrthoDB" id="5289726at2"/>
<evidence type="ECO:0000259" key="3">
    <source>
        <dbReference type="Pfam" id="PF10017"/>
    </source>
</evidence>
<evidence type="ECO:0000313" key="4">
    <source>
        <dbReference type="EMBL" id="PWJ58797.1"/>
    </source>
</evidence>
<dbReference type="InterPro" id="IPR029063">
    <property type="entry name" value="SAM-dependent_MTases_sf"/>
</dbReference>
<comment type="caution">
    <text evidence="4">The sequence shown here is derived from an EMBL/GenBank/DDBJ whole genome shotgun (WGS) entry which is preliminary data.</text>
</comment>
<dbReference type="SUPFAM" id="SSF53335">
    <property type="entry name" value="S-adenosyl-L-methionine-dependent methyltransferases"/>
    <property type="match status" value="1"/>
</dbReference>
<keyword evidence="1 4" id="KW-0489">Methyltransferase</keyword>
<protein>
    <submittedName>
        <fullName evidence="4">Dimethylhistidine N-methyltransferase</fullName>
    </submittedName>
</protein>
<feature type="domain" description="Histidine-specific methyltransferase SAM-dependent" evidence="3">
    <location>
        <begin position="19"/>
        <end position="319"/>
    </location>
</feature>
<dbReference type="GO" id="GO:0032259">
    <property type="term" value="P:methylation"/>
    <property type="evidence" value="ECO:0007669"/>
    <property type="project" value="UniProtKB-KW"/>
</dbReference>
<dbReference type="PIRSF" id="PIRSF018005">
    <property type="entry name" value="UCP018005"/>
    <property type="match status" value="1"/>
</dbReference>
<dbReference type="InterPro" id="IPR019257">
    <property type="entry name" value="MeTrfase_dom"/>
</dbReference>
<dbReference type="InterPro" id="IPR051128">
    <property type="entry name" value="EgtD_Methyltrsf_superfamily"/>
</dbReference>
<gene>
    <name evidence="4" type="ORF">CLV98_103164</name>
</gene>
<dbReference type="Pfam" id="PF10017">
    <property type="entry name" value="Methyltransf_33"/>
    <property type="match status" value="1"/>
</dbReference>
<dbReference type="EMBL" id="QGDT01000003">
    <property type="protein sequence ID" value="PWJ58797.1"/>
    <property type="molecule type" value="Genomic_DNA"/>
</dbReference>
<dbReference type="PANTHER" id="PTHR43397:SF1">
    <property type="entry name" value="ERGOTHIONEINE BIOSYNTHESIS PROTEIN 1"/>
    <property type="match status" value="1"/>
</dbReference>
<sequence length="322" mass="36596">MNANITQRLAPTEAAIDLDLGLSTKNKYVASKYLYDDHGSMLFQQIMHMPEYYPTDAEFEILAMQSGQIVDALAFDKPFNIVELGAGDGIKTRQLLKTLLAGNKEFTYIPVDISAQAIDDLKRNMQEALPQLKIAPLVGDYFSMMDQIAAMGLPSLFLFLGSNIGNYPDKAANVLLMHFNEAMNPGDKLLIGMDLQKNPGTIQLAYDDPHGITKAFNMNLLNRLNRELEANFQLSQFDFYCHYDPVSGEVRSYLVSLKDQKVYSQALDKYYNFKAHELIWTELSKKYTLTQIEDMADQNGFSVEKNFLDCKHYFADSLWVRL</sequence>
<reference evidence="4 5" key="1">
    <citation type="submission" date="2018-03" db="EMBL/GenBank/DDBJ databases">
        <title>Genomic Encyclopedia of Archaeal and Bacterial Type Strains, Phase II (KMG-II): from individual species to whole genera.</title>
        <authorList>
            <person name="Goeker M."/>
        </authorList>
    </citation>
    <scope>NUCLEOTIDE SEQUENCE [LARGE SCALE GENOMIC DNA]</scope>
    <source>
        <strain evidence="4 5">DSM 100346</strain>
    </source>
</reference>
<dbReference type="Proteomes" id="UP000245880">
    <property type="component" value="Unassembled WGS sequence"/>
</dbReference>
<keyword evidence="2 4" id="KW-0808">Transferase</keyword>
<evidence type="ECO:0000256" key="1">
    <source>
        <dbReference type="ARBA" id="ARBA00022603"/>
    </source>
</evidence>
<keyword evidence="5" id="KW-1185">Reference proteome</keyword>
<dbReference type="PANTHER" id="PTHR43397">
    <property type="entry name" value="ERGOTHIONEINE BIOSYNTHESIS PROTEIN 1"/>
    <property type="match status" value="1"/>
</dbReference>
<evidence type="ECO:0000256" key="2">
    <source>
        <dbReference type="ARBA" id="ARBA00022679"/>
    </source>
</evidence>
<dbReference type="Gene3D" id="3.40.50.150">
    <property type="entry name" value="Vaccinia Virus protein VP39"/>
    <property type="match status" value="1"/>
</dbReference>
<organism evidence="4 5">
    <name type="scientific">Dyadobacter jejuensis</name>
    <dbReference type="NCBI Taxonomy" id="1082580"/>
    <lineage>
        <taxon>Bacteria</taxon>
        <taxon>Pseudomonadati</taxon>
        <taxon>Bacteroidota</taxon>
        <taxon>Cytophagia</taxon>
        <taxon>Cytophagales</taxon>
        <taxon>Spirosomataceae</taxon>
        <taxon>Dyadobacter</taxon>
    </lineage>
</organism>
<dbReference type="GO" id="GO:0008168">
    <property type="term" value="F:methyltransferase activity"/>
    <property type="evidence" value="ECO:0007669"/>
    <property type="project" value="UniProtKB-KW"/>
</dbReference>
<proteinExistence type="predicted"/>
<dbReference type="InterPro" id="IPR017804">
    <property type="entry name" value="MeTrfase_EgtD-like"/>
</dbReference>
<evidence type="ECO:0000313" key="5">
    <source>
        <dbReference type="Proteomes" id="UP000245880"/>
    </source>
</evidence>
<name>A0A316B881_9BACT</name>
<dbReference type="AlphaFoldDB" id="A0A316B881"/>